<sequence length="79" mass="8911">MKCQLQRLILQLVAGPLEVVEHAAEDIHIDAVVARTLNWVQNTQYINNDQLIVQLNSQEGPAALVRPQHHNKHQDSLAD</sequence>
<proteinExistence type="evidence at transcript level"/>
<reference evidence="1" key="1">
    <citation type="journal article" date="2008" name="BMC Genomics">
        <title>A conifer genomics resource of 200,000 spruce (Picea spp.) ESTs and 6,464 high-quality, sequence-finished full-length cDNAs for Sitka spruce (Picea sitchensis).</title>
        <authorList>
            <person name="Ralph S.G."/>
            <person name="Chun H.J."/>
            <person name="Kolosova N."/>
            <person name="Cooper D."/>
            <person name="Oddy C."/>
            <person name="Ritland C.E."/>
            <person name="Kirkpatrick R."/>
            <person name="Moore R."/>
            <person name="Barber S."/>
            <person name="Holt R.A."/>
            <person name="Jones S.J."/>
            <person name="Marra M.A."/>
            <person name="Douglas C.J."/>
            <person name="Ritland K."/>
            <person name="Bohlmann J."/>
        </authorList>
    </citation>
    <scope>NUCLEOTIDE SEQUENCE</scope>
    <source>
        <tissue evidence="1">Green portion of the leader tissue</tissue>
    </source>
</reference>
<organism evidence="1">
    <name type="scientific">Picea sitchensis</name>
    <name type="common">Sitka spruce</name>
    <name type="synonym">Pinus sitchensis</name>
    <dbReference type="NCBI Taxonomy" id="3332"/>
    <lineage>
        <taxon>Eukaryota</taxon>
        <taxon>Viridiplantae</taxon>
        <taxon>Streptophyta</taxon>
        <taxon>Embryophyta</taxon>
        <taxon>Tracheophyta</taxon>
        <taxon>Spermatophyta</taxon>
        <taxon>Pinopsida</taxon>
        <taxon>Pinidae</taxon>
        <taxon>Conifers I</taxon>
        <taxon>Pinales</taxon>
        <taxon>Pinaceae</taxon>
        <taxon>Picea</taxon>
    </lineage>
</organism>
<dbReference type="AlphaFoldDB" id="A9NQK9"/>
<evidence type="ECO:0000313" key="1">
    <source>
        <dbReference type="EMBL" id="ABK22920.1"/>
    </source>
</evidence>
<protein>
    <submittedName>
        <fullName evidence="1">Uncharacterized protein</fullName>
    </submittedName>
</protein>
<accession>A9NQK9</accession>
<dbReference type="EMBL" id="EF083578">
    <property type="protein sequence ID" value="ABK22920.1"/>
    <property type="molecule type" value="mRNA"/>
</dbReference>
<name>A9NQK9_PICSI</name>